<accession>A0A024FWG7</accession>
<gene>
    <name evidence="1" type="ORF">BN9_130010</name>
</gene>
<keyword evidence="2" id="KW-1185">Reference proteome</keyword>
<organism evidence="1 2">
    <name type="scientific">Albugo candida</name>
    <dbReference type="NCBI Taxonomy" id="65357"/>
    <lineage>
        <taxon>Eukaryota</taxon>
        <taxon>Sar</taxon>
        <taxon>Stramenopiles</taxon>
        <taxon>Oomycota</taxon>
        <taxon>Peronosporomycetes</taxon>
        <taxon>Albuginales</taxon>
        <taxon>Albuginaceae</taxon>
        <taxon>Albugo</taxon>
    </lineage>
</organism>
<comment type="caution">
    <text evidence="1">The sequence shown here is derived from an EMBL/GenBank/DDBJ whole genome shotgun (WGS) entry which is preliminary data.</text>
</comment>
<proteinExistence type="predicted"/>
<dbReference type="AlphaFoldDB" id="A0A024FWG7"/>
<dbReference type="InParanoid" id="A0A024FWG7"/>
<evidence type="ECO:0000313" key="1">
    <source>
        <dbReference type="EMBL" id="CCI11488.1"/>
    </source>
</evidence>
<name>A0A024FWG7_9STRA</name>
<protein>
    <submittedName>
        <fullName evidence="1">Uncharacterized protein</fullName>
    </submittedName>
</protein>
<dbReference type="Proteomes" id="UP000053237">
    <property type="component" value="Unassembled WGS sequence"/>
</dbReference>
<evidence type="ECO:0000313" key="2">
    <source>
        <dbReference type="Proteomes" id="UP000053237"/>
    </source>
</evidence>
<reference evidence="1 2" key="1">
    <citation type="submission" date="2012-05" db="EMBL/GenBank/DDBJ databases">
        <title>Recombination and specialization in a pathogen metapopulation.</title>
        <authorList>
            <person name="Gardiner A."/>
            <person name="Kemen E."/>
            <person name="Schultz-Larsen T."/>
            <person name="MacLean D."/>
            <person name="Van Oosterhout C."/>
            <person name="Jones J.D.G."/>
        </authorList>
    </citation>
    <scope>NUCLEOTIDE SEQUENCE [LARGE SCALE GENOMIC DNA]</scope>
    <source>
        <strain evidence="1 2">Ac Nc2</strain>
    </source>
</reference>
<sequence length="87" mass="10235">MSYTTSPHVNRNVLLPQVHSMEFRSEHLGRKYYLLDDISFLRSSATTANVCHQLERSTTNRSRHLKTQDDQSRNLFNDWALLDNINE</sequence>
<dbReference type="EMBL" id="CAIX01001104">
    <property type="protein sequence ID" value="CCI11488.1"/>
    <property type="molecule type" value="Genomic_DNA"/>
</dbReference>